<dbReference type="RefSeq" id="WP_137627904.1">
    <property type="nucleotide sequence ID" value="NZ_BJDJ01000004.1"/>
</dbReference>
<feature type="compositionally biased region" description="Gly residues" evidence="1">
    <location>
        <begin position="28"/>
        <end position="43"/>
    </location>
</feature>
<name>A0ABW1S2V8_9LACO</name>
<dbReference type="EMBL" id="JBHSSC010000042">
    <property type="protein sequence ID" value="MFC6181890.1"/>
    <property type="molecule type" value="Genomic_DNA"/>
</dbReference>
<feature type="transmembrane region" description="Helical" evidence="2">
    <location>
        <begin position="66"/>
        <end position="82"/>
    </location>
</feature>
<feature type="region of interest" description="Disordered" evidence="1">
    <location>
        <begin position="28"/>
        <end position="47"/>
    </location>
</feature>
<protein>
    <recommendedName>
        <fullName evidence="6">Tim44-like domain-containing protein</fullName>
    </recommendedName>
</protein>
<accession>A0ABW1S2V8</accession>
<feature type="chain" id="PRO_5047225966" description="Tim44-like domain-containing protein" evidence="3">
    <location>
        <begin position="24"/>
        <end position="234"/>
    </location>
</feature>
<reference evidence="5" key="1">
    <citation type="journal article" date="2019" name="Int. J. Syst. Evol. Microbiol.">
        <title>The Global Catalogue of Microorganisms (GCM) 10K type strain sequencing project: providing services to taxonomists for standard genome sequencing and annotation.</title>
        <authorList>
            <consortium name="The Broad Institute Genomics Platform"/>
            <consortium name="The Broad Institute Genome Sequencing Center for Infectious Disease"/>
            <person name="Wu L."/>
            <person name="Ma J."/>
        </authorList>
    </citation>
    <scope>NUCLEOTIDE SEQUENCE [LARGE SCALE GENOMIC DNA]</scope>
    <source>
        <strain evidence="5">CCM 8933</strain>
    </source>
</reference>
<evidence type="ECO:0008006" key="6">
    <source>
        <dbReference type="Google" id="ProtNLM"/>
    </source>
</evidence>
<gene>
    <name evidence="4" type="ORF">ACFP5Y_11710</name>
</gene>
<evidence type="ECO:0000256" key="1">
    <source>
        <dbReference type="SAM" id="MobiDB-lite"/>
    </source>
</evidence>
<dbReference type="Proteomes" id="UP001596282">
    <property type="component" value="Unassembled WGS sequence"/>
</dbReference>
<evidence type="ECO:0000313" key="4">
    <source>
        <dbReference type="EMBL" id="MFC6181890.1"/>
    </source>
</evidence>
<sequence>MKKWGLVLILSLLFSLAPLTAYARAGGSTGGGGGSTGGGGTSTGGNSSHYHDDDDYYHHRYTRSNPYMDIIIFGSFGMLIFVPKIRRGLQKQQVNRVHPQNTMPMPADLQAEFEPFFYQVETAWTHNDQATLQQLMVPRYFKKQRKILDGYTKKHKIDQLEGLVIIELAQVLTDSPSRLQVVVTAQARDYFQYDNQSAAYNQNIYEQAYIERFTEVWELSRQADHRLVLKQIRQ</sequence>
<keyword evidence="3" id="KW-0732">Signal</keyword>
<feature type="signal peptide" evidence="3">
    <location>
        <begin position="1"/>
        <end position="23"/>
    </location>
</feature>
<evidence type="ECO:0000313" key="5">
    <source>
        <dbReference type="Proteomes" id="UP001596282"/>
    </source>
</evidence>
<evidence type="ECO:0000256" key="3">
    <source>
        <dbReference type="SAM" id="SignalP"/>
    </source>
</evidence>
<comment type="caution">
    <text evidence="4">The sequence shown here is derived from an EMBL/GenBank/DDBJ whole genome shotgun (WGS) entry which is preliminary data.</text>
</comment>
<keyword evidence="2" id="KW-0472">Membrane</keyword>
<proteinExistence type="predicted"/>
<keyword evidence="2" id="KW-1133">Transmembrane helix</keyword>
<keyword evidence="2" id="KW-0812">Transmembrane</keyword>
<organism evidence="4 5">
    <name type="scientific">Lactiplantibacillus daowaiensis</name>
    <dbReference type="NCBI Taxonomy" id="2559918"/>
    <lineage>
        <taxon>Bacteria</taxon>
        <taxon>Bacillati</taxon>
        <taxon>Bacillota</taxon>
        <taxon>Bacilli</taxon>
        <taxon>Lactobacillales</taxon>
        <taxon>Lactobacillaceae</taxon>
        <taxon>Lactiplantibacillus</taxon>
    </lineage>
</organism>
<keyword evidence="5" id="KW-1185">Reference proteome</keyword>
<evidence type="ECO:0000256" key="2">
    <source>
        <dbReference type="SAM" id="Phobius"/>
    </source>
</evidence>